<dbReference type="OrthoDB" id="6197669at2"/>
<organism evidence="2 3">
    <name type="scientific">Lysobacter silvisoli</name>
    <dbReference type="NCBI Taxonomy" id="2293254"/>
    <lineage>
        <taxon>Bacteria</taxon>
        <taxon>Pseudomonadati</taxon>
        <taxon>Pseudomonadota</taxon>
        <taxon>Gammaproteobacteria</taxon>
        <taxon>Lysobacterales</taxon>
        <taxon>Lysobacteraceae</taxon>
        <taxon>Lysobacter</taxon>
    </lineage>
</organism>
<feature type="domain" description="DUF2007" evidence="1">
    <location>
        <begin position="1"/>
        <end position="65"/>
    </location>
</feature>
<accession>A0A371JZ31</accession>
<gene>
    <name evidence="2" type="ORF">DX914_11440</name>
</gene>
<sequence length="89" mass="9472">MKVVYEAANLIDAHLVRHALEAAQIPVFLKGEALLGGIGELPVFGMVQVCVPEAAWPQARATVEQLSLGEPRADALEDDDPDAVGWLPA</sequence>
<keyword evidence="3" id="KW-1185">Reference proteome</keyword>
<dbReference type="RefSeq" id="WP_115859263.1">
    <property type="nucleotide sequence ID" value="NZ_QTSU01000002.1"/>
</dbReference>
<evidence type="ECO:0000313" key="3">
    <source>
        <dbReference type="Proteomes" id="UP000264492"/>
    </source>
</evidence>
<reference evidence="2 3" key="1">
    <citation type="submission" date="2018-08" db="EMBL/GenBank/DDBJ databases">
        <title>Lysobacter sp. zong2l5, whole genome shotgun sequence.</title>
        <authorList>
            <person name="Zhang X."/>
            <person name="Feng G."/>
            <person name="Zhu H."/>
        </authorList>
    </citation>
    <scope>NUCLEOTIDE SEQUENCE [LARGE SCALE GENOMIC DNA]</scope>
    <source>
        <strain evidence="3">zong2l5</strain>
    </source>
</reference>
<proteinExistence type="predicted"/>
<dbReference type="Proteomes" id="UP000264492">
    <property type="component" value="Unassembled WGS sequence"/>
</dbReference>
<evidence type="ECO:0000259" key="1">
    <source>
        <dbReference type="Pfam" id="PF09413"/>
    </source>
</evidence>
<dbReference type="Pfam" id="PF09413">
    <property type="entry name" value="DUF2007"/>
    <property type="match status" value="1"/>
</dbReference>
<name>A0A371JZ31_9GAMM</name>
<dbReference type="EMBL" id="QTSU01000002">
    <property type="protein sequence ID" value="RDZ26884.1"/>
    <property type="molecule type" value="Genomic_DNA"/>
</dbReference>
<comment type="caution">
    <text evidence="2">The sequence shown here is derived from an EMBL/GenBank/DDBJ whole genome shotgun (WGS) entry which is preliminary data.</text>
</comment>
<evidence type="ECO:0000313" key="2">
    <source>
        <dbReference type="EMBL" id="RDZ26884.1"/>
    </source>
</evidence>
<protein>
    <submittedName>
        <fullName evidence="2">DUF2007 domain-containing protein</fullName>
    </submittedName>
</protein>
<dbReference type="InterPro" id="IPR018551">
    <property type="entry name" value="DUF2007"/>
</dbReference>
<dbReference type="Gene3D" id="3.30.70.790">
    <property type="entry name" value="UreE, C-terminal domain"/>
    <property type="match status" value="1"/>
</dbReference>
<dbReference type="AlphaFoldDB" id="A0A371JZ31"/>